<dbReference type="FunFam" id="2.60.370.10:FF:000001">
    <property type="entry name" value="COX11 cytochrome c oxidase assembly homolog"/>
    <property type="match status" value="1"/>
</dbReference>
<evidence type="ECO:0000256" key="8">
    <source>
        <dbReference type="ARBA" id="ARBA00023008"/>
    </source>
</evidence>
<dbReference type="HAMAP" id="MF_00155">
    <property type="entry name" value="CtaG"/>
    <property type="match status" value="1"/>
</dbReference>
<dbReference type="GO" id="GO:0005886">
    <property type="term" value="C:plasma membrane"/>
    <property type="evidence" value="ECO:0007669"/>
    <property type="project" value="UniProtKB-SubCell"/>
</dbReference>
<dbReference type="InterPro" id="IPR007533">
    <property type="entry name" value="Cyt_c_oxidase_assmbl_CtaG"/>
</dbReference>
<evidence type="ECO:0000256" key="4">
    <source>
        <dbReference type="ARBA" id="ARBA00015384"/>
    </source>
</evidence>
<sequence length="178" mass="20083" precursor="true">MFPFVKRGSKGSIAFFLISLVALMLCLAYASVPLYSIFCKATGYGGTTRKATNTTINATDQKIRVYFNADVMSGLPWNFKSETNYIDTNIGQQSLVFYYAENLSDQPSLGMAVYNVTPFKAGKYFNKVACFCFEEQILQPKQKAAMPVSFYIDPEIMRDNSTKDLSEITLSYTFFKLK</sequence>
<dbReference type="InterPro" id="IPR023471">
    <property type="entry name" value="CtaG/Cox11_dom_sf"/>
</dbReference>
<evidence type="ECO:0000256" key="9">
    <source>
        <dbReference type="ARBA" id="ARBA00023136"/>
    </source>
</evidence>
<dbReference type="PANTHER" id="PTHR21320">
    <property type="entry name" value="CYTOCHROME C OXIDASE ASSEMBLY PROTEIN COX11-RELATED"/>
    <property type="match status" value="1"/>
</dbReference>
<keyword evidence="9 10" id="KW-0472">Membrane</keyword>
<accession>A0A3B0IZC2</accession>
<evidence type="ECO:0000256" key="5">
    <source>
        <dbReference type="ARBA" id="ARBA00022692"/>
    </source>
</evidence>
<dbReference type="Gene3D" id="2.60.370.10">
    <property type="entry name" value="Ctag/Cox11"/>
    <property type="match status" value="1"/>
</dbReference>
<comment type="subcellular location">
    <subcellularLocation>
        <location evidence="2 10">Cell inner membrane</location>
        <topology evidence="2 10">Single-pass type II membrane protein</topology>
        <orientation evidence="2 10">Periplasmic side</orientation>
    </subcellularLocation>
</comment>
<evidence type="ECO:0000313" key="11">
    <source>
        <dbReference type="EMBL" id="SPP33216.1"/>
    </source>
</evidence>
<keyword evidence="10" id="KW-1003">Cell membrane</keyword>
<dbReference type="PIRSF" id="PIRSF005413">
    <property type="entry name" value="COX11"/>
    <property type="match status" value="1"/>
</dbReference>
<dbReference type="PANTHER" id="PTHR21320:SF3">
    <property type="entry name" value="CYTOCHROME C OXIDASE ASSEMBLY PROTEIN COX11, MITOCHONDRIAL-RELATED"/>
    <property type="match status" value="1"/>
</dbReference>
<evidence type="ECO:0000256" key="10">
    <source>
        <dbReference type="HAMAP-Rule" id="MF_00155"/>
    </source>
</evidence>
<dbReference type="GO" id="GO:0008535">
    <property type="term" value="P:respiratory chain complex IV assembly"/>
    <property type="evidence" value="ECO:0007669"/>
    <property type="project" value="UniProtKB-UniRule"/>
</dbReference>
<proteinExistence type="inferred from homology"/>
<reference evidence="11" key="1">
    <citation type="submission" date="2018-04" db="EMBL/GenBank/DDBJ databases">
        <authorList>
            <person name="Go L.Y."/>
            <person name="Mitchell J.A."/>
        </authorList>
    </citation>
    <scope>NUCLEOTIDE SEQUENCE</scope>
    <source>
        <strain evidence="11">WBAD</strain>
    </source>
</reference>
<comment type="similarity">
    <text evidence="3 10">Belongs to the COX11/CtaG family.</text>
</comment>
<dbReference type="SUPFAM" id="SSF110111">
    <property type="entry name" value="Ctag/Cox11"/>
    <property type="match status" value="1"/>
</dbReference>
<evidence type="ECO:0000256" key="1">
    <source>
        <dbReference type="ARBA" id="ARBA00004007"/>
    </source>
</evidence>
<dbReference type="EMBL" id="OUNE01000132">
    <property type="protein sequence ID" value="SPP33216.1"/>
    <property type="molecule type" value="Genomic_DNA"/>
</dbReference>
<dbReference type="Pfam" id="PF04442">
    <property type="entry name" value="CtaG_Cox11"/>
    <property type="match status" value="1"/>
</dbReference>
<dbReference type="NCBIfam" id="NF003465">
    <property type="entry name" value="PRK05089.1"/>
    <property type="match status" value="1"/>
</dbReference>
<keyword evidence="5 10" id="KW-0812">Transmembrane</keyword>
<keyword evidence="10" id="KW-0997">Cell inner membrane</keyword>
<comment type="function">
    <text evidence="1 10">Exerts its effect at some terminal stage of cytochrome c oxidase synthesis, probably by being involved in the insertion of the copper B into subunit I.</text>
</comment>
<organism evidence="11">
    <name type="scientific">Wolbachia endosymbiont of Aleurodicus dispersus</name>
    <dbReference type="NCBI Taxonomy" id="1288877"/>
    <lineage>
        <taxon>Bacteria</taxon>
        <taxon>Pseudomonadati</taxon>
        <taxon>Pseudomonadota</taxon>
        <taxon>Alphaproteobacteria</taxon>
        <taxon>Rickettsiales</taxon>
        <taxon>Anaplasmataceae</taxon>
        <taxon>Wolbachieae</taxon>
        <taxon>Wolbachia</taxon>
    </lineage>
</organism>
<protein>
    <recommendedName>
        <fullName evidence="4 10">Cytochrome c oxidase assembly protein CtaG</fullName>
    </recommendedName>
</protein>
<keyword evidence="8 10" id="KW-0186">Copper</keyword>
<keyword evidence="6 10" id="KW-0735">Signal-anchor</keyword>
<evidence type="ECO:0000256" key="6">
    <source>
        <dbReference type="ARBA" id="ARBA00022968"/>
    </source>
</evidence>
<evidence type="ECO:0000256" key="7">
    <source>
        <dbReference type="ARBA" id="ARBA00022989"/>
    </source>
</evidence>
<dbReference type="AlphaFoldDB" id="A0A3B0IZC2"/>
<dbReference type="GO" id="GO:0005507">
    <property type="term" value="F:copper ion binding"/>
    <property type="evidence" value="ECO:0007669"/>
    <property type="project" value="InterPro"/>
</dbReference>
<feature type="topological domain" description="Cytoplasmic" evidence="10">
    <location>
        <begin position="1"/>
        <end position="9"/>
    </location>
</feature>
<feature type="topological domain" description="Periplasmic" evidence="10">
    <location>
        <begin position="32"/>
        <end position="178"/>
    </location>
</feature>
<evidence type="ECO:0000256" key="3">
    <source>
        <dbReference type="ARBA" id="ARBA00009620"/>
    </source>
</evidence>
<gene>
    <name evidence="10 11" type="primary">ctaG</name>
    <name evidence="11" type="ORF">WBAD_0763</name>
</gene>
<evidence type="ECO:0000256" key="2">
    <source>
        <dbReference type="ARBA" id="ARBA00004382"/>
    </source>
</evidence>
<keyword evidence="7 10" id="KW-1133">Transmembrane helix</keyword>
<name>A0A3B0IZC2_9RICK</name>